<protein>
    <submittedName>
        <fullName evidence="2">DinB family protein</fullName>
    </submittedName>
</protein>
<name>A0ABW3IF07_9FLAO</name>
<dbReference type="InterPro" id="IPR034660">
    <property type="entry name" value="DinB/YfiT-like"/>
</dbReference>
<gene>
    <name evidence="2" type="ORF">ACFQ1G_07475</name>
</gene>
<sequence>MKTSTAELIADLTARTKQVLRDAQEFKTHSLEELNTRESSESWSALECIEHLNRYGEFYIPEIELKIMESGYAPQKVFKSVRLGDFFAESMLPKESMKKIKTFKDKNPLGSRLDKNVLTTFLDQQHKLLELLEEARDVSLIKTRVPTSISKWLTLKLGDTFRVLVYHNQRHIKQARNAMKHSKK</sequence>
<evidence type="ECO:0000313" key="2">
    <source>
        <dbReference type="EMBL" id="MFD0976624.1"/>
    </source>
</evidence>
<dbReference type="Gene3D" id="1.20.120.450">
    <property type="entry name" value="dinb family like domain"/>
    <property type="match status" value="1"/>
</dbReference>
<dbReference type="Proteomes" id="UP001597100">
    <property type="component" value="Unassembled WGS sequence"/>
</dbReference>
<keyword evidence="3" id="KW-1185">Reference proteome</keyword>
<dbReference type="RefSeq" id="WP_380738113.1">
    <property type="nucleotide sequence ID" value="NZ_JBHTJP010000032.1"/>
</dbReference>
<reference evidence="3" key="1">
    <citation type="journal article" date="2019" name="Int. J. Syst. Evol. Microbiol.">
        <title>The Global Catalogue of Microorganisms (GCM) 10K type strain sequencing project: providing services to taxonomists for standard genome sequencing and annotation.</title>
        <authorList>
            <consortium name="The Broad Institute Genomics Platform"/>
            <consortium name="The Broad Institute Genome Sequencing Center for Infectious Disease"/>
            <person name="Wu L."/>
            <person name="Ma J."/>
        </authorList>
    </citation>
    <scope>NUCLEOTIDE SEQUENCE [LARGE SCALE GENOMIC DNA]</scope>
    <source>
        <strain evidence="3">CCUG 60898</strain>
    </source>
</reference>
<evidence type="ECO:0000259" key="1">
    <source>
        <dbReference type="Pfam" id="PF12867"/>
    </source>
</evidence>
<feature type="domain" description="DinB-like" evidence="1">
    <location>
        <begin position="26"/>
        <end position="175"/>
    </location>
</feature>
<dbReference type="EMBL" id="JBHTJP010000032">
    <property type="protein sequence ID" value="MFD0976624.1"/>
    <property type="molecule type" value="Genomic_DNA"/>
</dbReference>
<dbReference type="Pfam" id="PF12867">
    <property type="entry name" value="DinB_2"/>
    <property type="match status" value="1"/>
</dbReference>
<accession>A0ABW3IF07</accession>
<dbReference type="SUPFAM" id="SSF109854">
    <property type="entry name" value="DinB/YfiT-like putative metalloenzymes"/>
    <property type="match status" value="1"/>
</dbReference>
<organism evidence="2 3">
    <name type="scientific">Salinimicrobium gaetbulicola</name>
    <dbReference type="NCBI Taxonomy" id="999702"/>
    <lineage>
        <taxon>Bacteria</taxon>
        <taxon>Pseudomonadati</taxon>
        <taxon>Bacteroidota</taxon>
        <taxon>Flavobacteriia</taxon>
        <taxon>Flavobacteriales</taxon>
        <taxon>Flavobacteriaceae</taxon>
        <taxon>Salinimicrobium</taxon>
    </lineage>
</organism>
<evidence type="ECO:0000313" key="3">
    <source>
        <dbReference type="Proteomes" id="UP001597100"/>
    </source>
</evidence>
<proteinExistence type="predicted"/>
<comment type="caution">
    <text evidence="2">The sequence shown here is derived from an EMBL/GenBank/DDBJ whole genome shotgun (WGS) entry which is preliminary data.</text>
</comment>
<dbReference type="InterPro" id="IPR024775">
    <property type="entry name" value="DinB-like"/>
</dbReference>